<dbReference type="Pfam" id="PF08240">
    <property type="entry name" value="ADH_N"/>
    <property type="match status" value="1"/>
</dbReference>
<dbReference type="InterPro" id="IPR013149">
    <property type="entry name" value="ADH-like_C"/>
</dbReference>
<dbReference type="PANTHER" id="PTHR43401:SF2">
    <property type="entry name" value="L-THREONINE 3-DEHYDROGENASE"/>
    <property type="match status" value="1"/>
</dbReference>
<evidence type="ECO:0000313" key="5">
    <source>
        <dbReference type="EMBL" id="GGA19576.1"/>
    </source>
</evidence>
<comment type="caution">
    <text evidence="5">The sequence shown here is derived from an EMBL/GenBank/DDBJ whole genome shotgun (WGS) entry which is preliminary data.</text>
</comment>
<proteinExistence type="predicted"/>
<comment type="cofactor">
    <cofactor evidence="1">
        <name>Zn(2+)</name>
        <dbReference type="ChEBI" id="CHEBI:29105"/>
    </cofactor>
</comment>
<dbReference type="RefSeq" id="WP_188551077.1">
    <property type="nucleotide sequence ID" value="NZ_BMFY01000010.1"/>
</dbReference>
<dbReference type="Pfam" id="PF00107">
    <property type="entry name" value="ADH_zinc_N"/>
    <property type="match status" value="1"/>
</dbReference>
<accession>A0A8J2XL68</accession>
<gene>
    <name evidence="5" type="ORF">GCM10011333_23360</name>
</gene>
<protein>
    <submittedName>
        <fullName evidence="5">Alcohol dehydrogenase</fullName>
    </submittedName>
</protein>
<dbReference type="Gene3D" id="3.40.50.720">
    <property type="entry name" value="NAD(P)-binding Rossmann-like Domain"/>
    <property type="match status" value="1"/>
</dbReference>
<evidence type="ECO:0000259" key="3">
    <source>
        <dbReference type="Pfam" id="PF00107"/>
    </source>
</evidence>
<organism evidence="5 6">
    <name type="scientific">Sediminivirga luteola</name>
    <dbReference type="NCBI Taxonomy" id="1774748"/>
    <lineage>
        <taxon>Bacteria</taxon>
        <taxon>Bacillati</taxon>
        <taxon>Actinomycetota</taxon>
        <taxon>Actinomycetes</taxon>
        <taxon>Micrococcales</taxon>
        <taxon>Brevibacteriaceae</taxon>
        <taxon>Sediminivirga</taxon>
    </lineage>
</organism>
<dbReference type="InterPro" id="IPR013154">
    <property type="entry name" value="ADH-like_N"/>
</dbReference>
<reference evidence="5" key="2">
    <citation type="submission" date="2020-09" db="EMBL/GenBank/DDBJ databases">
        <authorList>
            <person name="Sun Q."/>
            <person name="Zhou Y."/>
        </authorList>
    </citation>
    <scope>NUCLEOTIDE SEQUENCE</scope>
    <source>
        <strain evidence="5">CGMCC 1.12785</strain>
    </source>
</reference>
<dbReference type="InterPro" id="IPR050129">
    <property type="entry name" value="Zn_alcohol_dh"/>
</dbReference>
<dbReference type="Proteomes" id="UP000616114">
    <property type="component" value="Unassembled WGS sequence"/>
</dbReference>
<dbReference type="AlphaFoldDB" id="A0A8J2XL68"/>
<name>A0A8J2XL68_9MICO</name>
<dbReference type="EMBL" id="BMFY01000010">
    <property type="protein sequence ID" value="GGA19576.1"/>
    <property type="molecule type" value="Genomic_DNA"/>
</dbReference>
<keyword evidence="2" id="KW-0560">Oxidoreductase</keyword>
<dbReference type="SUPFAM" id="SSF51735">
    <property type="entry name" value="NAD(P)-binding Rossmann-fold domains"/>
    <property type="match status" value="1"/>
</dbReference>
<feature type="domain" description="Alcohol dehydrogenase-like C-terminal" evidence="3">
    <location>
        <begin position="189"/>
        <end position="313"/>
    </location>
</feature>
<dbReference type="GO" id="GO:0016491">
    <property type="term" value="F:oxidoreductase activity"/>
    <property type="evidence" value="ECO:0007669"/>
    <property type="project" value="UniProtKB-KW"/>
</dbReference>
<reference evidence="5" key="1">
    <citation type="journal article" date="2014" name="Int. J. Syst. Evol. Microbiol.">
        <title>Complete genome sequence of Corynebacterium casei LMG S-19264T (=DSM 44701T), isolated from a smear-ripened cheese.</title>
        <authorList>
            <consortium name="US DOE Joint Genome Institute (JGI-PGF)"/>
            <person name="Walter F."/>
            <person name="Albersmeier A."/>
            <person name="Kalinowski J."/>
            <person name="Ruckert C."/>
        </authorList>
    </citation>
    <scope>NUCLEOTIDE SEQUENCE</scope>
    <source>
        <strain evidence="5">CGMCC 1.12785</strain>
    </source>
</reference>
<sequence length="353" mass="36833">MSRTIRRVIVPAPDRIEIEDVQAPVPAAGEALISLRTAGVCGSDLHAVAGHHPWVPLPYAPGHEVVGIVEAAPEDAQLRPGDRVIVEPTLPCWECKPCRRGDQNLCERLRFFGCGYEQGGMADLFTVPANRLHRIDERLSDAEGLMIEPLATPVHAVRLAASGLTGEAARNHGGDLRGKRVVVLGAGTIGLLVLIAARHLGADGVVVTDLSASKRERALRLGAAAALDAGRDDIAAAVRGELGESADIVFDCVAATPTLGLAVELAQRGGTVVIVGVPSEGTALPLPIVQDRQVRVQGAATYLPADYQEAAGIIAGGGVPEDEFISGTFPLAQAAEAFAAARERETVKVLITG</sequence>
<dbReference type="SUPFAM" id="SSF50129">
    <property type="entry name" value="GroES-like"/>
    <property type="match status" value="1"/>
</dbReference>
<dbReference type="InterPro" id="IPR036291">
    <property type="entry name" value="NAD(P)-bd_dom_sf"/>
</dbReference>
<dbReference type="Gene3D" id="3.90.180.10">
    <property type="entry name" value="Medium-chain alcohol dehydrogenases, catalytic domain"/>
    <property type="match status" value="1"/>
</dbReference>
<evidence type="ECO:0000256" key="2">
    <source>
        <dbReference type="ARBA" id="ARBA00023002"/>
    </source>
</evidence>
<evidence type="ECO:0000256" key="1">
    <source>
        <dbReference type="ARBA" id="ARBA00001947"/>
    </source>
</evidence>
<evidence type="ECO:0000259" key="4">
    <source>
        <dbReference type="Pfam" id="PF08240"/>
    </source>
</evidence>
<feature type="domain" description="Alcohol dehydrogenase-like N-terminal" evidence="4">
    <location>
        <begin position="28"/>
        <end position="136"/>
    </location>
</feature>
<evidence type="ECO:0000313" key="6">
    <source>
        <dbReference type="Proteomes" id="UP000616114"/>
    </source>
</evidence>
<keyword evidence="6" id="KW-1185">Reference proteome</keyword>
<dbReference type="PANTHER" id="PTHR43401">
    <property type="entry name" value="L-THREONINE 3-DEHYDROGENASE"/>
    <property type="match status" value="1"/>
</dbReference>
<dbReference type="InterPro" id="IPR011032">
    <property type="entry name" value="GroES-like_sf"/>
</dbReference>